<feature type="transmembrane region" description="Helical" evidence="1">
    <location>
        <begin position="7"/>
        <end position="24"/>
    </location>
</feature>
<dbReference type="RefSeq" id="WP_036278992.1">
    <property type="nucleotide sequence ID" value="NZ_CP014476.1"/>
</dbReference>
<accession>A0A126T6G6</accession>
<keyword evidence="1" id="KW-0472">Membrane</keyword>
<dbReference type="OrthoDB" id="5570936at2"/>
<gene>
    <name evidence="2" type="ORF">JT25_012890</name>
</gene>
<feature type="transmembrane region" description="Helical" evidence="1">
    <location>
        <begin position="136"/>
        <end position="153"/>
    </location>
</feature>
<reference evidence="2 3" key="1">
    <citation type="journal article" date="2015" name="Environ. Microbiol.">
        <title>Methane oxidation coupled to nitrate reduction under hypoxia by the Gammaproteobacterium Methylomonas denitrificans, sp. nov. type strain FJG1.</title>
        <authorList>
            <person name="Kits K.D."/>
            <person name="Klotz M.G."/>
            <person name="Stein L.Y."/>
        </authorList>
    </citation>
    <scope>NUCLEOTIDE SEQUENCE [LARGE SCALE GENOMIC DNA]</scope>
    <source>
        <strain evidence="2 3">FJG1</strain>
    </source>
</reference>
<evidence type="ECO:0000313" key="2">
    <source>
        <dbReference type="EMBL" id="AMK77364.1"/>
    </source>
</evidence>
<evidence type="ECO:0000256" key="1">
    <source>
        <dbReference type="SAM" id="Phobius"/>
    </source>
</evidence>
<sequence>MIRKNLDLIIVGFVVLAIVMYDVTLEVLGEFMHLVFEGFHVAFEYVELGIEEAVELVFHFLDIGEIIEYLFESDRHGSQVVTFYILLTIAWFGFYRLSKVVPRLWASVKQMVLNTWVRRKTELELYWLSLTIRNKVTIAVTALAVAYIASFFVM</sequence>
<keyword evidence="1" id="KW-0812">Transmembrane</keyword>
<organism evidence="2 3">
    <name type="scientific">Methylomonas denitrificans</name>
    <dbReference type="NCBI Taxonomy" id="1538553"/>
    <lineage>
        <taxon>Bacteria</taxon>
        <taxon>Pseudomonadati</taxon>
        <taxon>Pseudomonadota</taxon>
        <taxon>Gammaproteobacteria</taxon>
        <taxon>Methylococcales</taxon>
        <taxon>Methylococcaceae</taxon>
        <taxon>Methylomonas</taxon>
    </lineage>
</organism>
<dbReference type="AlphaFoldDB" id="A0A126T6G6"/>
<dbReference type="EMBL" id="CP014476">
    <property type="protein sequence ID" value="AMK77364.1"/>
    <property type="molecule type" value="Genomic_DNA"/>
</dbReference>
<dbReference type="KEGG" id="mdn:JT25_012890"/>
<dbReference type="Proteomes" id="UP000030512">
    <property type="component" value="Chromosome"/>
</dbReference>
<keyword evidence="3" id="KW-1185">Reference proteome</keyword>
<dbReference type="STRING" id="1538553.JT25_012890"/>
<name>A0A126T6G6_9GAMM</name>
<feature type="transmembrane region" description="Helical" evidence="1">
    <location>
        <begin position="80"/>
        <end position="97"/>
    </location>
</feature>
<evidence type="ECO:0000313" key="3">
    <source>
        <dbReference type="Proteomes" id="UP000030512"/>
    </source>
</evidence>
<proteinExistence type="predicted"/>
<keyword evidence="1" id="KW-1133">Transmembrane helix</keyword>
<protein>
    <submittedName>
        <fullName evidence="2">Uncharacterized protein</fullName>
    </submittedName>
</protein>